<dbReference type="PROSITE" id="PS51840">
    <property type="entry name" value="C2_NT"/>
    <property type="match status" value="1"/>
</dbReference>
<dbReference type="InterPro" id="IPR019448">
    <property type="entry name" value="NT-C2"/>
</dbReference>
<evidence type="ECO:0000313" key="4">
    <source>
        <dbReference type="Proteomes" id="UP001497480"/>
    </source>
</evidence>
<dbReference type="Pfam" id="PF10358">
    <property type="entry name" value="NT-C2"/>
    <property type="match status" value="1"/>
</dbReference>
<feature type="region of interest" description="Disordered" evidence="1">
    <location>
        <begin position="237"/>
        <end position="257"/>
    </location>
</feature>
<feature type="compositionally biased region" description="Basic and acidic residues" evidence="1">
    <location>
        <begin position="385"/>
        <end position="403"/>
    </location>
</feature>
<evidence type="ECO:0000259" key="2">
    <source>
        <dbReference type="PROSITE" id="PS51840"/>
    </source>
</evidence>
<name>A0AAV1VRD4_LUPLU</name>
<dbReference type="PANTHER" id="PTHR31182:SF15">
    <property type="entry name" value="F26K24.5 PROTEIN"/>
    <property type="match status" value="1"/>
</dbReference>
<dbReference type="EMBL" id="CAXHTB010000001">
    <property type="protein sequence ID" value="CAL0299461.1"/>
    <property type="molecule type" value="Genomic_DNA"/>
</dbReference>
<gene>
    <name evidence="3" type="ORF">LLUT_LOCUS521</name>
</gene>
<dbReference type="AlphaFoldDB" id="A0AAV1VRD4"/>
<organism evidence="3 4">
    <name type="scientific">Lupinus luteus</name>
    <name type="common">European yellow lupine</name>
    <dbReference type="NCBI Taxonomy" id="3873"/>
    <lineage>
        <taxon>Eukaryota</taxon>
        <taxon>Viridiplantae</taxon>
        <taxon>Streptophyta</taxon>
        <taxon>Embryophyta</taxon>
        <taxon>Tracheophyta</taxon>
        <taxon>Spermatophyta</taxon>
        <taxon>Magnoliopsida</taxon>
        <taxon>eudicotyledons</taxon>
        <taxon>Gunneridae</taxon>
        <taxon>Pentapetalae</taxon>
        <taxon>rosids</taxon>
        <taxon>fabids</taxon>
        <taxon>Fabales</taxon>
        <taxon>Fabaceae</taxon>
        <taxon>Papilionoideae</taxon>
        <taxon>50 kb inversion clade</taxon>
        <taxon>genistoids sensu lato</taxon>
        <taxon>core genistoids</taxon>
        <taxon>Genisteae</taxon>
        <taxon>Lupinus</taxon>
    </lineage>
</organism>
<feature type="region of interest" description="Disordered" evidence="1">
    <location>
        <begin position="189"/>
        <end position="211"/>
    </location>
</feature>
<evidence type="ECO:0000256" key="1">
    <source>
        <dbReference type="SAM" id="MobiDB-lite"/>
    </source>
</evidence>
<feature type="region of interest" description="Disordered" evidence="1">
    <location>
        <begin position="383"/>
        <end position="410"/>
    </location>
</feature>
<dbReference type="PANTHER" id="PTHR31182">
    <property type="entry name" value="C2 NT-TYPE DOMAIN-CONTAINING PROTEIN"/>
    <property type="match status" value="1"/>
</dbReference>
<keyword evidence="4" id="KW-1185">Reference proteome</keyword>
<feature type="domain" description="C2 NT-type" evidence="2">
    <location>
        <begin position="9"/>
        <end position="177"/>
    </location>
</feature>
<evidence type="ECO:0000313" key="3">
    <source>
        <dbReference type="EMBL" id="CAL0299461.1"/>
    </source>
</evidence>
<comment type="caution">
    <text evidence="3">The sequence shown here is derived from an EMBL/GenBank/DDBJ whole genome shotgun (WGS) entry which is preliminary data.</text>
</comment>
<accession>A0AAV1VRD4</accession>
<dbReference type="Proteomes" id="UP001497480">
    <property type="component" value="Unassembled WGS sequence"/>
</dbReference>
<sequence length="761" mass="85575">MVVKMMKWRPWPPLVWRKYEVKLVVRSLVGCDLVREVVERGSGEPPRLAVEIKWKGHKSTLGSLRRNAVARNITKEVEFDVDQNGVVYWDEEFQNLSNISGYKDNVFHSWEIAFTVFNGLSQRSKTKVPVVGTASLNLAELASAVDQQDFDLNIPLTLPGGSVVPSASINILISLVELRAAHESTEQVHKSIVPMPSPPAQSGEITTSGEKDELSTIKAGFRKVKILAEFVSSKKTKKACPEEEGSEGNSSSRSEDGEYNCLFDLDSLDDFEHGDLDEVKEDSSVRKSFSYGKLAYANAGGSFYSSMKVQGDDEGWIYYSNHKSDVGSLQVDDSTVSASEPYLLQSSKRSILPWRKRKLSFRSPKTKGEPLLKKAYEEGGDDIDFDRRQLSSDESLSHGKTEDDSCANRSSISEFGDDNFAVGSWEQREVMSRDGHMKLQAQVFFASIDQRSERAAGESACTALVAVIADWFQNNHNYMPLKSQFDSLIREGSLEWRNLCENQTYKEQFPDKHFDLETVIQAEIRPLSVLPGKSFIGFFHPEGMDEGIFDFLHGAMSFDNIWDEISHAGQECPSNGEPQVYIVSWNDHFFILKVEADSYYIIDTLGERLYEGCDQAYILKFDSNTVIYKMQDDAQSSDEKRMSDHQTVAEVLEHNDRQIQQINGDSVAEGEQLKSDQEEEVACRGKEACKEYIKSFLASIPIRELQADVKKGLISSTPLHHRLQIEFHYTKLLQSYVASPVAETPMTAPETLTLAVNEDST</sequence>
<proteinExistence type="predicted"/>
<protein>
    <recommendedName>
        <fullName evidence="2">C2 NT-type domain-containing protein</fullName>
    </recommendedName>
</protein>
<reference evidence="3 4" key="1">
    <citation type="submission" date="2024-03" db="EMBL/GenBank/DDBJ databases">
        <authorList>
            <person name="Martinez-Hernandez J."/>
        </authorList>
    </citation>
    <scope>NUCLEOTIDE SEQUENCE [LARGE SCALE GENOMIC DNA]</scope>
</reference>